<keyword evidence="2 3" id="KW-0067">ATP-binding</keyword>
<evidence type="ECO:0000256" key="3">
    <source>
        <dbReference type="PROSITE-ProRule" id="PRU00283"/>
    </source>
</evidence>
<dbReference type="InterPro" id="IPR019821">
    <property type="entry name" value="Kinesin_motor_CS"/>
</dbReference>
<dbReference type="Pfam" id="PF00225">
    <property type="entry name" value="Kinesin"/>
    <property type="match status" value="1"/>
</dbReference>
<name>A0ABQ8UK85_9EUKA</name>
<dbReference type="InterPro" id="IPR027417">
    <property type="entry name" value="P-loop_NTPase"/>
</dbReference>
<keyword evidence="4" id="KW-0493">Microtubule</keyword>
<dbReference type="PRINTS" id="PR00380">
    <property type="entry name" value="KINESINHEAVY"/>
</dbReference>
<evidence type="ECO:0000313" key="7">
    <source>
        <dbReference type="Proteomes" id="UP001141327"/>
    </source>
</evidence>
<dbReference type="PANTHER" id="PTHR47117">
    <property type="entry name" value="STAR-RELATED LIPID TRANSFER PROTEIN 9"/>
    <property type="match status" value="1"/>
</dbReference>
<keyword evidence="1 3" id="KW-0547">Nucleotide-binding</keyword>
<dbReference type="SMART" id="SM00129">
    <property type="entry name" value="KISc"/>
    <property type="match status" value="1"/>
</dbReference>
<evidence type="ECO:0000256" key="4">
    <source>
        <dbReference type="RuleBase" id="RU000394"/>
    </source>
</evidence>
<evidence type="ECO:0000256" key="2">
    <source>
        <dbReference type="ARBA" id="ARBA00022840"/>
    </source>
</evidence>
<dbReference type="InterPro" id="IPR001752">
    <property type="entry name" value="Kinesin_motor_dom"/>
</dbReference>
<accession>A0ABQ8UK85</accession>
<gene>
    <name evidence="6" type="ORF">PAPYR_7349</name>
</gene>
<keyword evidence="7" id="KW-1185">Reference proteome</keyword>
<evidence type="ECO:0000256" key="1">
    <source>
        <dbReference type="ARBA" id="ARBA00022741"/>
    </source>
</evidence>
<comment type="caution">
    <text evidence="6">The sequence shown here is derived from an EMBL/GenBank/DDBJ whole genome shotgun (WGS) entry which is preliminary data.</text>
</comment>
<evidence type="ECO:0000313" key="6">
    <source>
        <dbReference type="EMBL" id="KAJ4457185.1"/>
    </source>
</evidence>
<comment type="similarity">
    <text evidence="3 4">Belongs to the TRAFAC class myosin-kinesin ATPase superfamily. Kinesin family.</text>
</comment>
<protein>
    <recommendedName>
        <fullName evidence="4">Kinesin-like protein</fullName>
    </recommendedName>
</protein>
<dbReference type="PROSITE" id="PS50067">
    <property type="entry name" value="KINESIN_MOTOR_2"/>
    <property type="match status" value="1"/>
</dbReference>
<proteinExistence type="inferred from homology"/>
<dbReference type="Proteomes" id="UP001141327">
    <property type="component" value="Unassembled WGS sequence"/>
</dbReference>
<reference evidence="6" key="1">
    <citation type="journal article" date="2022" name="bioRxiv">
        <title>Genomics of Preaxostyla Flagellates Illuminates Evolutionary Transitions and the Path Towards Mitochondrial Loss.</title>
        <authorList>
            <person name="Novak L.V.F."/>
            <person name="Treitli S.C."/>
            <person name="Pyrih J."/>
            <person name="Halakuc P."/>
            <person name="Pipaliya S.V."/>
            <person name="Vacek V."/>
            <person name="Brzon O."/>
            <person name="Soukal P."/>
            <person name="Eme L."/>
            <person name="Dacks J.B."/>
            <person name="Karnkowska A."/>
            <person name="Elias M."/>
            <person name="Hampl V."/>
        </authorList>
    </citation>
    <scope>NUCLEOTIDE SEQUENCE</scope>
    <source>
        <strain evidence="6">RCP-MX</strain>
    </source>
</reference>
<keyword evidence="3 4" id="KW-0505">Motor protein</keyword>
<evidence type="ECO:0000259" key="5">
    <source>
        <dbReference type="PROSITE" id="PS50067"/>
    </source>
</evidence>
<feature type="domain" description="Kinesin motor" evidence="5">
    <location>
        <begin position="34"/>
        <end position="368"/>
    </location>
</feature>
<dbReference type="PROSITE" id="PS00411">
    <property type="entry name" value="KINESIN_MOTOR_1"/>
    <property type="match status" value="1"/>
</dbReference>
<organism evidence="6 7">
    <name type="scientific">Paratrimastix pyriformis</name>
    <dbReference type="NCBI Taxonomy" id="342808"/>
    <lineage>
        <taxon>Eukaryota</taxon>
        <taxon>Metamonada</taxon>
        <taxon>Preaxostyla</taxon>
        <taxon>Paratrimastigidae</taxon>
        <taxon>Paratrimastix</taxon>
    </lineage>
</organism>
<dbReference type="Gene3D" id="3.40.850.10">
    <property type="entry name" value="Kinesin motor domain"/>
    <property type="match status" value="1"/>
</dbReference>
<dbReference type="InterPro" id="IPR036961">
    <property type="entry name" value="Kinesin_motor_dom_sf"/>
</dbReference>
<dbReference type="SUPFAM" id="SSF52540">
    <property type="entry name" value="P-loop containing nucleoside triphosphate hydrolases"/>
    <property type="match status" value="1"/>
</dbReference>
<dbReference type="EMBL" id="JAPMOS010000052">
    <property type="protein sequence ID" value="KAJ4457185.1"/>
    <property type="molecule type" value="Genomic_DNA"/>
</dbReference>
<feature type="binding site" evidence="3">
    <location>
        <begin position="112"/>
        <end position="119"/>
    </location>
    <ligand>
        <name>ATP</name>
        <dbReference type="ChEBI" id="CHEBI:30616"/>
    </ligand>
</feature>
<sequence length="381" mass="42217">MQVEVFRKHVAQNKTLWSSSVAQQVNGLSQAEVELTSTLRLKPGFECRTGKQFVLLCYIRNPESNEEKSYSFDYSYDSFTPVHNQEDVFRDLGHFVLDNSLRGFNATIFAYGQTGSGKSYSMMGSKTKRDGLIPRICIGLFENIRQNTDPNKTISVNASYLEIYNEQIRDLLVVPKKGEDKRRLKVRDNPKTGPYVEDLSEVTCASYDDIEKLLSDGDAMRTIAQTNMNATSSRSHSIFTIKVKTTTILYSKDGEPTATDTLARVVLVDLAGSEKQKDTGTTGQQFEEAKRINLSLTALGLVIANLAEAATKKGGGFVNFRDSVLTHLLQPSLVGNSKTAMVAALSPASVNYEETLSTLRWADNCKKIKTKAEINESPTTS</sequence>